<dbReference type="PANTHER" id="PTHR46082:SF6">
    <property type="entry name" value="AAA+ ATPASE DOMAIN-CONTAINING PROTEIN-RELATED"/>
    <property type="match status" value="1"/>
</dbReference>
<dbReference type="GO" id="GO:0009116">
    <property type="term" value="P:nucleoside metabolic process"/>
    <property type="evidence" value="ECO:0007669"/>
    <property type="project" value="InterPro"/>
</dbReference>
<dbReference type="eggNOG" id="ENOG502SJ2T">
    <property type="taxonomic scope" value="Eukaryota"/>
</dbReference>
<reference evidence="3" key="1">
    <citation type="submission" date="2005-09" db="EMBL/GenBank/DDBJ databases">
        <title>Annotation of the Aspergillus terreus NIH2624 genome.</title>
        <authorList>
            <person name="Birren B.W."/>
            <person name="Lander E.S."/>
            <person name="Galagan J.E."/>
            <person name="Nusbaum C."/>
            <person name="Devon K."/>
            <person name="Henn M."/>
            <person name="Ma L.-J."/>
            <person name="Jaffe D.B."/>
            <person name="Butler J."/>
            <person name="Alvarez P."/>
            <person name="Gnerre S."/>
            <person name="Grabherr M."/>
            <person name="Kleber M."/>
            <person name="Mauceli E.W."/>
            <person name="Brockman W."/>
            <person name="Rounsley S."/>
            <person name="Young S.K."/>
            <person name="LaButti K."/>
            <person name="Pushparaj V."/>
            <person name="DeCaprio D."/>
            <person name="Crawford M."/>
            <person name="Koehrsen M."/>
            <person name="Engels R."/>
            <person name="Montgomery P."/>
            <person name="Pearson M."/>
            <person name="Howarth C."/>
            <person name="Larson L."/>
            <person name="Luoma S."/>
            <person name="White J."/>
            <person name="Alvarado L."/>
            <person name="Kodira C.D."/>
            <person name="Zeng Q."/>
            <person name="Oleary S."/>
            <person name="Yandava C."/>
            <person name="Denning D.W."/>
            <person name="Nierman W.C."/>
            <person name="Milne T."/>
            <person name="Madden K."/>
        </authorList>
    </citation>
    <scope>NUCLEOTIDE SEQUENCE [LARGE SCALE GENOMIC DNA]</scope>
    <source>
        <strain evidence="3">NIH 2624 / FGSC A1156</strain>
    </source>
</reference>
<dbReference type="RefSeq" id="XP_001217818.1">
    <property type="nucleotide sequence ID" value="XM_001217817.1"/>
</dbReference>
<evidence type="ECO:0000259" key="1">
    <source>
        <dbReference type="Pfam" id="PF01048"/>
    </source>
</evidence>
<dbReference type="SUPFAM" id="SSF53167">
    <property type="entry name" value="Purine and uridine phosphorylases"/>
    <property type="match status" value="1"/>
</dbReference>
<dbReference type="Gene3D" id="3.40.50.1580">
    <property type="entry name" value="Nucleoside phosphorylase domain"/>
    <property type="match status" value="1"/>
</dbReference>
<dbReference type="InterPro" id="IPR035994">
    <property type="entry name" value="Nucleoside_phosphorylase_sf"/>
</dbReference>
<dbReference type="GeneID" id="4354055"/>
<dbReference type="PANTHER" id="PTHR46082">
    <property type="entry name" value="ATP/GTP-BINDING PROTEIN-RELATED"/>
    <property type="match status" value="1"/>
</dbReference>
<dbReference type="InterPro" id="IPR000845">
    <property type="entry name" value="Nucleoside_phosphorylase_d"/>
</dbReference>
<dbReference type="EMBL" id="CH476607">
    <property type="protein sequence ID" value="EAU30333.1"/>
    <property type="molecule type" value="Genomic_DNA"/>
</dbReference>
<evidence type="ECO:0000313" key="2">
    <source>
        <dbReference type="EMBL" id="EAU30333.1"/>
    </source>
</evidence>
<feature type="domain" description="Nucleoside phosphorylase" evidence="1">
    <location>
        <begin position="13"/>
        <end position="315"/>
    </location>
</feature>
<dbReference type="OrthoDB" id="1658288at2759"/>
<dbReference type="Pfam" id="PF01048">
    <property type="entry name" value="PNP_UDP_1"/>
    <property type="match status" value="1"/>
</dbReference>
<protein>
    <recommendedName>
        <fullName evidence="1">Nucleoside phosphorylase domain-containing protein</fullName>
    </recommendedName>
</protein>
<accession>Q0CAT8</accession>
<sequence>MREDQPVDRCVFDIALICALREESDAVEAAFDCFFEDDELHYEKVAGDPNSYTFGKIGAHHVVLAYTPGMGKASSASLAASFRASFPNIRLGMVVGICGGVPQPAEREKVFLGDIIISTGVVQLDFGRQYADQFVRKDTIQDNLARPNSEIRGFLHQLQGWKARGHLQQNISRNISEICAKEGFASWVRPTAVHDRLYRADYDHIHRDPRICSVCAQSSGSLVVCERARISSCEQLGCDQSQLIQREKSTGDTAAIHFGRIASGDQVMKSAADRDRIANQEDIVAFEMEGAGVWDNFPTIMVKGVCDYADGHKNKQWQKYASVAAAACAKALLQKWRVTEPSITSRSSTRMAEGHRPETGAVNDFDKGVVFNNHAQVANQGVQQTFHGNVSFYHGSERK</sequence>
<gene>
    <name evidence="2" type="ORF">ATEG_09196</name>
</gene>
<dbReference type="AlphaFoldDB" id="Q0CAT8"/>
<name>Q0CAT8_ASPTN</name>
<evidence type="ECO:0000313" key="3">
    <source>
        <dbReference type="Proteomes" id="UP000007963"/>
    </source>
</evidence>
<proteinExistence type="predicted"/>
<dbReference type="HOGENOM" id="CLU_000288_34_22_1"/>
<dbReference type="VEuPathDB" id="FungiDB:ATEG_09196"/>
<dbReference type="STRING" id="341663.Q0CAT8"/>
<dbReference type="OMA" id="PCICANC"/>
<dbReference type="GO" id="GO:0003824">
    <property type="term" value="F:catalytic activity"/>
    <property type="evidence" value="ECO:0007669"/>
    <property type="project" value="InterPro"/>
</dbReference>
<dbReference type="InterPro" id="IPR053137">
    <property type="entry name" value="NLR-like"/>
</dbReference>
<organism evidence="2 3">
    <name type="scientific">Aspergillus terreus (strain NIH 2624 / FGSC A1156)</name>
    <dbReference type="NCBI Taxonomy" id="341663"/>
    <lineage>
        <taxon>Eukaryota</taxon>
        <taxon>Fungi</taxon>
        <taxon>Dikarya</taxon>
        <taxon>Ascomycota</taxon>
        <taxon>Pezizomycotina</taxon>
        <taxon>Eurotiomycetes</taxon>
        <taxon>Eurotiomycetidae</taxon>
        <taxon>Eurotiales</taxon>
        <taxon>Aspergillaceae</taxon>
        <taxon>Aspergillus</taxon>
        <taxon>Aspergillus subgen. Circumdati</taxon>
    </lineage>
</organism>
<dbReference type="Proteomes" id="UP000007963">
    <property type="component" value="Unassembled WGS sequence"/>
</dbReference>